<protein>
    <submittedName>
        <fullName evidence="1">Uncharacterized protein</fullName>
    </submittedName>
</protein>
<evidence type="ECO:0000313" key="1">
    <source>
        <dbReference type="EMBL" id="KKK53980.1"/>
    </source>
</evidence>
<gene>
    <name evidence="1" type="ORF">LCGC14_3089340</name>
</gene>
<organism evidence="1">
    <name type="scientific">marine sediment metagenome</name>
    <dbReference type="NCBI Taxonomy" id="412755"/>
    <lineage>
        <taxon>unclassified sequences</taxon>
        <taxon>metagenomes</taxon>
        <taxon>ecological metagenomes</taxon>
    </lineage>
</organism>
<reference evidence="1" key="1">
    <citation type="journal article" date="2015" name="Nature">
        <title>Complex archaea that bridge the gap between prokaryotes and eukaryotes.</title>
        <authorList>
            <person name="Spang A."/>
            <person name="Saw J.H."/>
            <person name="Jorgensen S.L."/>
            <person name="Zaremba-Niedzwiedzka K."/>
            <person name="Martijn J."/>
            <person name="Lind A.E."/>
            <person name="van Eijk R."/>
            <person name="Schleper C."/>
            <person name="Guy L."/>
            <person name="Ettema T.J."/>
        </authorList>
    </citation>
    <scope>NUCLEOTIDE SEQUENCE</scope>
</reference>
<name>A0A0F8WZP4_9ZZZZ</name>
<dbReference type="GO" id="GO:0000287">
    <property type="term" value="F:magnesium ion binding"/>
    <property type="evidence" value="ECO:0007669"/>
    <property type="project" value="InterPro"/>
</dbReference>
<dbReference type="GO" id="GO:0006310">
    <property type="term" value="P:DNA recombination"/>
    <property type="evidence" value="ECO:0007669"/>
    <property type="project" value="InterPro"/>
</dbReference>
<dbReference type="AlphaFoldDB" id="A0A0F8WZP4"/>
<dbReference type="SUPFAM" id="SSF103084">
    <property type="entry name" value="Holliday junction resolvase RusA"/>
    <property type="match status" value="1"/>
</dbReference>
<comment type="caution">
    <text evidence="1">The sequence shown here is derived from an EMBL/GenBank/DDBJ whole genome shotgun (WGS) entry which is preliminary data.</text>
</comment>
<dbReference type="InterPro" id="IPR036614">
    <property type="entry name" value="RusA-like_sf"/>
</dbReference>
<dbReference type="Gene3D" id="3.30.1330.70">
    <property type="entry name" value="Holliday junction resolvase RusA"/>
    <property type="match status" value="1"/>
</dbReference>
<proteinExistence type="predicted"/>
<sequence length="124" mass="13837">MTTITFPFLPAKETSPNARGHWRKRYAAVHKLREDTFMVAMSQQAPAFTEKVLISITYVVATKRHRDGDNWLAMAKGMIDGLVDAKVLVDDSSEYVSFAPVQFVVDKAKAPQTIIKIAVLKGEL</sequence>
<accession>A0A0F8WZP4</accession>
<dbReference type="EMBL" id="LAZR01066232">
    <property type="protein sequence ID" value="KKK53980.1"/>
    <property type="molecule type" value="Genomic_DNA"/>
</dbReference>
<dbReference type="GO" id="GO:0006281">
    <property type="term" value="P:DNA repair"/>
    <property type="evidence" value="ECO:0007669"/>
    <property type="project" value="InterPro"/>
</dbReference>